<keyword evidence="2" id="KW-1185">Reference proteome</keyword>
<sequence>MSYNFALAFIPNTAPSMIGASSSAVASFDEASSSTKEGPSAAAHGPHTLLVDPTMLMLDVPPFTPVPGTVIVTLSGASDTYVISVHYDNPRLRVFSEHELQEDDGEPLPAEAVFNEIEDPEDAHLEFFCRIAGITPSDLWKLGWAPLAQ</sequence>
<gene>
    <name evidence="1" type="ORF">G7068_02265</name>
</gene>
<accession>A0A6G7XC32</accession>
<protein>
    <submittedName>
        <fullName evidence="1">Uncharacterized protein</fullName>
    </submittedName>
</protein>
<dbReference type="EMBL" id="CP049863">
    <property type="protein sequence ID" value="QIK62154.1"/>
    <property type="molecule type" value="Genomic_DNA"/>
</dbReference>
<evidence type="ECO:0000313" key="1">
    <source>
        <dbReference type="EMBL" id="QIK62154.1"/>
    </source>
</evidence>
<name>A0A6G7XC32_9MICO</name>
<evidence type="ECO:0000313" key="2">
    <source>
        <dbReference type="Proteomes" id="UP000502677"/>
    </source>
</evidence>
<dbReference type="AlphaFoldDB" id="A0A6G7XC32"/>
<dbReference type="RefSeq" id="WP_166288270.1">
    <property type="nucleotide sequence ID" value="NZ_CP049863.1"/>
</dbReference>
<dbReference type="KEGG" id="lvi:G7068_02265"/>
<proteinExistence type="predicted"/>
<dbReference type="Proteomes" id="UP000502677">
    <property type="component" value="Chromosome"/>
</dbReference>
<organism evidence="1 2">
    <name type="scientific">Leucobacter viscericola</name>
    <dbReference type="NCBI Taxonomy" id="2714935"/>
    <lineage>
        <taxon>Bacteria</taxon>
        <taxon>Bacillati</taxon>
        <taxon>Actinomycetota</taxon>
        <taxon>Actinomycetes</taxon>
        <taxon>Micrococcales</taxon>
        <taxon>Microbacteriaceae</taxon>
        <taxon>Leucobacter</taxon>
    </lineage>
</organism>
<reference evidence="1 2" key="1">
    <citation type="submission" date="2020-03" db="EMBL/GenBank/DDBJ databases">
        <title>Leucobacter sp. nov., isolated from beetles.</title>
        <authorList>
            <person name="Hyun D.-W."/>
            <person name="Bae J.-W."/>
        </authorList>
    </citation>
    <scope>NUCLEOTIDE SEQUENCE [LARGE SCALE GENOMIC DNA]</scope>
    <source>
        <strain evidence="1 2">HDW9C</strain>
    </source>
</reference>